<protein>
    <submittedName>
        <fullName evidence="2">Uncharacterized protein</fullName>
    </submittedName>
</protein>
<keyword evidence="3" id="KW-1185">Reference proteome</keyword>
<comment type="caution">
    <text evidence="2">The sequence shown here is derived from an EMBL/GenBank/DDBJ whole genome shotgun (WGS) entry which is preliminary data.</text>
</comment>
<dbReference type="AlphaFoldDB" id="A0AAD7NDP8"/>
<gene>
    <name evidence="2" type="ORF">B0H16DRAFT_1315823</name>
</gene>
<organism evidence="2 3">
    <name type="scientific">Mycena metata</name>
    <dbReference type="NCBI Taxonomy" id="1033252"/>
    <lineage>
        <taxon>Eukaryota</taxon>
        <taxon>Fungi</taxon>
        <taxon>Dikarya</taxon>
        <taxon>Basidiomycota</taxon>
        <taxon>Agaricomycotina</taxon>
        <taxon>Agaricomycetes</taxon>
        <taxon>Agaricomycetidae</taxon>
        <taxon>Agaricales</taxon>
        <taxon>Marasmiineae</taxon>
        <taxon>Mycenaceae</taxon>
        <taxon>Mycena</taxon>
    </lineage>
</organism>
<feature type="compositionally biased region" description="Low complexity" evidence="1">
    <location>
        <begin position="199"/>
        <end position="215"/>
    </location>
</feature>
<proteinExistence type="predicted"/>
<sequence length="409" mass="45165">MASPPTEMNAVNLDNAKGELLKFWIDEANKNITERSQRLTKTGKVAELRQKLATFHKIDLSATGTISTISEAVGALTIDESIQKRQWAHLRALGEEWKQERAAGRPFLLKKAASKILISSQTLCSVQSLALALPDKISHALSSLPDVTAEELTAAPPLDDTLVTEEMVYAWLGSHSVGNRSALINLHRVKQMLAKDKASSATSSPPSSTMPSPSSVNGTNLTAKPFIPASSTLPSVPHSQSLAPVTPSILDTCGTEILGLDQADNIRTAIAQVENGDVAKLREMYGPKQGRGGAHASWSKMNVMITRRERLFKQLQDEFNGDKDRFFAFFTLPTTENTTKKKGKESSEKLRPFRKIVEAIPHRDKDLAAEKEKAEYQNSEGEFVNGNWEARWGQQNSWEIWRSLGLEKY</sequence>
<evidence type="ECO:0000313" key="3">
    <source>
        <dbReference type="Proteomes" id="UP001215598"/>
    </source>
</evidence>
<evidence type="ECO:0000256" key="1">
    <source>
        <dbReference type="SAM" id="MobiDB-lite"/>
    </source>
</evidence>
<dbReference type="Proteomes" id="UP001215598">
    <property type="component" value="Unassembled WGS sequence"/>
</dbReference>
<reference evidence="2" key="1">
    <citation type="submission" date="2023-03" db="EMBL/GenBank/DDBJ databases">
        <title>Massive genome expansion in bonnet fungi (Mycena s.s.) driven by repeated elements and novel gene families across ecological guilds.</title>
        <authorList>
            <consortium name="Lawrence Berkeley National Laboratory"/>
            <person name="Harder C.B."/>
            <person name="Miyauchi S."/>
            <person name="Viragh M."/>
            <person name="Kuo A."/>
            <person name="Thoen E."/>
            <person name="Andreopoulos B."/>
            <person name="Lu D."/>
            <person name="Skrede I."/>
            <person name="Drula E."/>
            <person name="Henrissat B."/>
            <person name="Morin E."/>
            <person name="Kohler A."/>
            <person name="Barry K."/>
            <person name="LaButti K."/>
            <person name="Morin E."/>
            <person name="Salamov A."/>
            <person name="Lipzen A."/>
            <person name="Mereny Z."/>
            <person name="Hegedus B."/>
            <person name="Baldrian P."/>
            <person name="Stursova M."/>
            <person name="Weitz H."/>
            <person name="Taylor A."/>
            <person name="Grigoriev I.V."/>
            <person name="Nagy L.G."/>
            <person name="Martin F."/>
            <person name="Kauserud H."/>
        </authorList>
    </citation>
    <scope>NUCLEOTIDE SEQUENCE</scope>
    <source>
        <strain evidence="2">CBHHK182m</strain>
    </source>
</reference>
<evidence type="ECO:0000313" key="2">
    <source>
        <dbReference type="EMBL" id="KAJ7755456.1"/>
    </source>
</evidence>
<dbReference type="EMBL" id="JARKIB010000049">
    <property type="protein sequence ID" value="KAJ7755456.1"/>
    <property type="molecule type" value="Genomic_DNA"/>
</dbReference>
<accession>A0AAD7NDP8</accession>
<name>A0AAD7NDP8_9AGAR</name>
<feature type="region of interest" description="Disordered" evidence="1">
    <location>
        <begin position="195"/>
        <end position="223"/>
    </location>
</feature>